<proteinExistence type="predicted"/>
<evidence type="ECO:0000313" key="2">
    <source>
        <dbReference type="Proteomes" id="UP000054324"/>
    </source>
</evidence>
<keyword evidence="2" id="KW-1185">Reference proteome</keyword>
<dbReference type="AlphaFoldDB" id="A0A074ZYS9"/>
<dbReference type="KEGG" id="ovi:T265_01640"/>
<name>A0A074ZYS9_OPIVI</name>
<evidence type="ECO:0000313" key="1">
    <source>
        <dbReference type="EMBL" id="KER32206.1"/>
    </source>
</evidence>
<dbReference type="EMBL" id="KL596636">
    <property type="protein sequence ID" value="KER32206.1"/>
    <property type="molecule type" value="Genomic_DNA"/>
</dbReference>
<sequence>MPSCHATRRKHEGWDTAILSKPKLGKSRCRGQVRTTDIRALLRPIPAKVRVARQSSIKASSDWSKAWIQEPNMTQYSPNAGYQWRVQCCRNIHFIYNTLFQCS</sequence>
<dbReference type="GeneID" id="20315828"/>
<organism evidence="1 2">
    <name type="scientific">Opisthorchis viverrini</name>
    <name type="common">Southeast Asian liver fluke</name>
    <dbReference type="NCBI Taxonomy" id="6198"/>
    <lineage>
        <taxon>Eukaryota</taxon>
        <taxon>Metazoa</taxon>
        <taxon>Spiralia</taxon>
        <taxon>Lophotrochozoa</taxon>
        <taxon>Platyhelminthes</taxon>
        <taxon>Trematoda</taxon>
        <taxon>Digenea</taxon>
        <taxon>Opisthorchiida</taxon>
        <taxon>Opisthorchiata</taxon>
        <taxon>Opisthorchiidae</taxon>
        <taxon>Opisthorchis</taxon>
    </lineage>
</organism>
<gene>
    <name evidence="1" type="ORF">T265_01640</name>
</gene>
<reference evidence="1 2" key="1">
    <citation type="submission" date="2013-11" db="EMBL/GenBank/DDBJ databases">
        <title>Opisthorchis viverrini - life in the bile duct.</title>
        <authorList>
            <person name="Young N.D."/>
            <person name="Nagarajan N."/>
            <person name="Lin S.J."/>
            <person name="Korhonen P.K."/>
            <person name="Jex A.R."/>
            <person name="Hall R.S."/>
            <person name="Safavi-Hemami H."/>
            <person name="Kaewkong W."/>
            <person name="Bertrand D."/>
            <person name="Gao S."/>
            <person name="Seet Q."/>
            <person name="Wongkham S."/>
            <person name="Teh B.T."/>
            <person name="Wongkham C."/>
            <person name="Intapan P.M."/>
            <person name="Maleewong W."/>
            <person name="Yang X."/>
            <person name="Hu M."/>
            <person name="Wang Z."/>
            <person name="Hofmann A."/>
            <person name="Sternberg P.W."/>
            <person name="Tan P."/>
            <person name="Wang J."/>
            <person name="Gasser R.B."/>
        </authorList>
    </citation>
    <scope>NUCLEOTIDE SEQUENCE [LARGE SCALE GENOMIC DNA]</scope>
</reference>
<dbReference type="OrthoDB" id="329563at2759"/>
<protein>
    <submittedName>
        <fullName evidence="1">Uncharacterized protein</fullName>
    </submittedName>
</protein>
<dbReference type="RefSeq" id="XP_009163970.1">
    <property type="nucleotide sequence ID" value="XM_009165706.1"/>
</dbReference>
<accession>A0A074ZYS9</accession>
<dbReference type="Proteomes" id="UP000054324">
    <property type="component" value="Unassembled WGS sequence"/>
</dbReference>
<dbReference type="CTD" id="20315828"/>